<reference evidence="3 4" key="1">
    <citation type="submission" date="2024-04" db="EMBL/GenBank/DDBJ databases">
        <title>Phyllosticta paracitricarpa is synonymous to the EU quarantine fungus P. citricarpa based on phylogenomic analyses.</title>
        <authorList>
            <consortium name="Lawrence Berkeley National Laboratory"/>
            <person name="Van Ingen-Buijs V.A."/>
            <person name="Van Westerhoven A.C."/>
            <person name="Haridas S."/>
            <person name="Skiadas P."/>
            <person name="Martin F."/>
            <person name="Groenewald J.Z."/>
            <person name="Crous P.W."/>
            <person name="Seidl M.F."/>
        </authorList>
    </citation>
    <scope>NUCLEOTIDE SEQUENCE [LARGE SCALE GENOMIC DNA]</scope>
    <source>
        <strain evidence="3 4">CBS 123374</strain>
    </source>
</reference>
<feature type="chain" id="PRO_5046264609" evidence="2">
    <location>
        <begin position="20"/>
        <end position="154"/>
    </location>
</feature>
<dbReference type="Proteomes" id="UP001492380">
    <property type="component" value="Unassembled WGS sequence"/>
</dbReference>
<name>A0ABR1YYF5_9PEZI</name>
<dbReference type="EMBL" id="JBBWRZ010000003">
    <property type="protein sequence ID" value="KAK8240876.1"/>
    <property type="molecule type" value="Genomic_DNA"/>
</dbReference>
<feature type="signal peptide" evidence="2">
    <location>
        <begin position="1"/>
        <end position="19"/>
    </location>
</feature>
<keyword evidence="2" id="KW-0732">Signal</keyword>
<comment type="caution">
    <text evidence="3">The sequence shown here is derived from an EMBL/GenBank/DDBJ whole genome shotgun (WGS) entry which is preliminary data.</text>
</comment>
<keyword evidence="4" id="KW-1185">Reference proteome</keyword>
<feature type="region of interest" description="Disordered" evidence="1">
    <location>
        <begin position="49"/>
        <end position="78"/>
    </location>
</feature>
<protein>
    <submittedName>
        <fullName evidence="3">Uncharacterized protein</fullName>
    </submittedName>
</protein>
<organism evidence="3 4">
    <name type="scientific">Phyllosticta capitalensis</name>
    <dbReference type="NCBI Taxonomy" id="121624"/>
    <lineage>
        <taxon>Eukaryota</taxon>
        <taxon>Fungi</taxon>
        <taxon>Dikarya</taxon>
        <taxon>Ascomycota</taxon>
        <taxon>Pezizomycotina</taxon>
        <taxon>Dothideomycetes</taxon>
        <taxon>Dothideomycetes incertae sedis</taxon>
        <taxon>Botryosphaeriales</taxon>
        <taxon>Phyllostictaceae</taxon>
        <taxon>Phyllosticta</taxon>
    </lineage>
</organism>
<proteinExistence type="predicted"/>
<evidence type="ECO:0000256" key="2">
    <source>
        <dbReference type="SAM" id="SignalP"/>
    </source>
</evidence>
<evidence type="ECO:0000256" key="1">
    <source>
        <dbReference type="SAM" id="MobiDB-lite"/>
    </source>
</evidence>
<gene>
    <name evidence="3" type="ORF">HDK90DRAFT_549349</name>
</gene>
<evidence type="ECO:0000313" key="4">
    <source>
        <dbReference type="Proteomes" id="UP001492380"/>
    </source>
</evidence>
<sequence>NLFLILLNLTLSIPHPLNHHTHPQLTTAPPHTIQRNGHPRPLLLEALQRGGARERSRRSSSSSRAGSGGVSILNGRHGERGCGEGWKWGRKEKQGRFYWQGKKGQGREDSLLARTPTSQKGAPHAHLLAVLVSVCGFDWGRRGCFARFEESRVY</sequence>
<evidence type="ECO:0000313" key="3">
    <source>
        <dbReference type="EMBL" id="KAK8240876.1"/>
    </source>
</evidence>
<feature type="non-terminal residue" evidence="3">
    <location>
        <position position="1"/>
    </location>
</feature>
<accession>A0ABR1YYF5</accession>